<name>A0A4Z2G075_9TELE</name>
<keyword evidence="3" id="KW-1185">Reference proteome</keyword>
<evidence type="ECO:0000313" key="2">
    <source>
        <dbReference type="EMBL" id="TNN46651.1"/>
    </source>
</evidence>
<organism evidence="2 3">
    <name type="scientific">Liparis tanakae</name>
    <name type="common">Tanaka's snailfish</name>
    <dbReference type="NCBI Taxonomy" id="230148"/>
    <lineage>
        <taxon>Eukaryota</taxon>
        <taxon>Metazoa</taxon>
        <taxon>Chordata</taxon>
        <taxon>Craniata</taxon>
        <taxon>Vertebrata</taxon>
        <taxon>Euteleostomi</taxon>
        <taxon>Actinopterygii</taxon>
        <taxon>Neopterygii</taxon>
        <taxon>Teleostei</taxon>
        <taxon>Neoteleostei</taxon>
        <taxon>Acanthomorphata</taxon>
        <taxon>Eupercaria</taxon>
        <taxon>Perciformes</taxon>
        <taxon>Cottioidei</taxon>
        <taxon>Cottales</taxon>
        <taxon>Liparidae</taxon>
        <taxon>Liparis</taxon>
    </lineage>
</organism>
<accession>A0A4Z2G075</accession>
<proteinExistence type="predicted"/>
<protein>
    <submittedName>
        <fullName evidence="2">Uncharacterized protein</fullName>
    </submittedName>
</protein>
<dbReference type="AlphaFoldDB" id="A0A4Z2G075"/>
<reference evidence="2 3" key="1">
    <citation type="submission" date="2019-03" db="EMBL/GenBank/DDBJ databases">
        <title>First draft genome of Liparis tanakae, snailfish: a comprehensive survey of snailfish specific genes.</title>
        <authorList>
            <person name="Kim W."/>
            <person name="Song I."/>
            <person name="Jeong J.-H."/>
            <person name="Kim D."/>
            <person name="Kim S."/>
            <person name="Ryu S."/>
            <person name="Song J.Y."/>
            <person name="Lee S.K."/>
        </authorList>
    </citation>
    <scope>NUCLEOTIDE SEQUENCE [LARGE SCALE GENOMIC DNA]</scope>
    <source>
        <tissue evidence="2">Muscle</tissue>
    </source>
</reference>
<dbReference type="Proteomes" id="UP000314294">
    <property type="component" value="Unassembled WGS sequence"/>
</dbReference>
<evidence type="ECO:0000256" key="1">
    <source>
        <dbReference type="SAM" id="MobiDB-lite"/>
    </source>
</evidence>
<evidence type="ECO:0000313" key="3">
    <source>
        <dbReference type="Proteomes" id="UP000314294"/>
    </source>
</evidence>
<comment type="caution">
    <text evidence="2">The sequence shown here is derived from an EMBL/GenBank/DDBJ whole genome shotgun (WGS) entry which is preliminary data.</text>
</comment>
<sequence length="73" mass="7673">MSSAPEPPGASVSRRPDPGVAAAGGGGGGGGRRRWKEKKGGSALWEKHEEVLRKVIAKEKWVRGGGREGRLEP</sequence>
<feature type="region of interest" description="Disordered" evidence="1">
    <location>
        <begin position="1"/>
        <end position="43"/>
    </location>
</feature>
<dbReference type="EMBL" id="SRLO01000779">
    <property type="protein sequence ID" value="TNN46651.1"/>
    <property type="molecule type" value="Genomic_DNA"/>
</dbReference>
<gene>
    <name evidence="2" type="ORF">EYF80_043120</name>
</gene>